<evidence type="ECO:0000313" key="3">
    <source>
        <dbReference type="Proteomes" id="UP001188597"/>
    </source>
</evidence>
<comment type="caution">
    <text evidence="2">The sequence shown here is derived from an EMBL/GenBank/DDBJ whole genome shotgun (WGS) entry which is preliminary data.</text>
</comment>
<dbReference type="Pfam" id="PF00407">
    <property type="entry name" value="Bet_v_1"/>
    <property type="match status" value="1"/>
</dbReference>
<organism evidence="2 3">
    <name type="scientific">Escallonia herrerae</name>
    <dbReference type="NCBI Taxonomy" id="1293975"/>
    <lineage>
        <taxon>Eukaryota</taxon>
        <taxon>Viridiplantae</taxon>
        <taxon>Streptophyta</taxon>
        <taxon>Embryophyta</taxon>
        <taxon>Tracheophyta</taxon>
        <taxon>Spermatophyta</taxon>
        <taxon>Magnoliopsida</taxon>
        <taxon>eudicotyledons</taxon>
        <taxon>Gunneridae</taxon>
        <taxon>Pentapetalae</taxon>
        <taxon>asterids</taxon>
        <taxon>campanulids</taxon>
        <taxon>Escalloniales</taxon>
        <taxon>Escalloniaceae</taxon>
        <taxon>Escallonia</taxon>
    </lineage>
</organism>
<dbReference type="InterPro" id="IPR051761">
    <property type="entry name" value="MLP-like_ligand-binding"/>
</dbReference>
<dbReference type="PANTHER" id="PTHR31907">
    <property type="entry name" value="MLP-LIKE PROTEIN 423"/>
    <property type="match status" value="1"/>
</dbReference>
<keyword evidence="3" id="KW-1185">Reference proteome</keyword>
<protein>
    <recommendedName>
        <fullName evidence="1">Bet v I/Major latex protein domain-containing protein</fullName>
    </recommendedName>
</protein>
<sequence length="147" mass="16633">MGKLVSQTEIKSNGDVFHELWGSKPHHIPKISPDKVQGCDLHKGEWGTVGSVIFWNYVHDGKAKVAKEVIDGIDEKNKTVIFRAIEGDLLELYKSFVATLHVDTKGGNNLVTWTFEYEKRSEDVEDPNSLMDFAVNLTKDIETHHLK</sequence>
<dbReference type="AlphaFoldDB" id="A0AA88V9D3"/>
<dbReference type="InterPro" id="IPR023393">
    <property type="entry name" value="START-like_dom_sf"/>
</dbReference>
<proteinExistence type="predicted"/>
<dbReference type="GO" id="GO:0006952">
    <property type="term" value="P:defense response"/>
    <property type="evidence" value="ECO:0007669"/>
    <property type="project" value="InterPro"/>
</dbReference>
<reference evidence="2" key="1">
    <citation type="submission" date="2022-12" db="EMBL/GenBank/DDBJ databases">
        <title>Draft genome assemblies for two species of Escallonia (Escalloniales).</title>
        <authorList>
            <person name="Chanderbali A."/>
            <person name="Dervinis C."/>
            <person name="Anghel I."/>
            <person name="Soltis D."/>
            <person name="Soltis P."/>
            <person name="Zapata F."/>
        </authorList>
    </citation>
    <scope>NUCLEOTIDE SEQUENCE</scope>
    <source>
        <strain evidence="2">UCBG64.0493</strain>
        <tissue evidence="2">Leaf</tissue>
    </source>
</reference>
<dbReference type="InterPro" id="IPR000916">
    <property type="entry name" value="Bet_v_I/MLP"/>
</dbReference>
<feature type="domain" description="Bet v I/Major latex protein" evidence="1">
    <location>
        <begin position="1"/>
        <end position="147"/>
    </location>
</feature>
<dbReference type="EMBL" id="JAVXUP010002293">
    <property type="protein sequence ID" value="KAK3004195.1"/>
    <property type="molecule type" value="Genomic_DNA"/>
</dbReference>
<dbReference type="CDD" id="cd07816">
    <property type="entry name" value="Bet_v1-like"/>
    <property type="match status" value="1"/>
</dbReference>
<dbReference type="SMART" id="SM01037">
    <property type="entry name" value="Bet_v_1"/>
    <property type="match status" value="1"/>
</dbReference>
<dbReference type="SUPFAM" id="SSF55961">
    <property type="entry name" value="Bet v1-like"/>
    <property type="match status" value="1"/>
</dbReference>
<evidence type="ECO:0000259" key="1">
    <source>
        <dbReference type="SMART" id="SM01037"/>
    </source>
</evidence>
<evidence type="ECO:0000313" key="2">
    <source>
        <dbReference type="EMBL" id="KAK3004195.1"/>
    </source>
</evidence>
<dbReference type="Gene3D" id="3.30.530.20">
    <property type="match status" value="1"/>
</dbReference>
<accession>A0AA88V9D3</accession>
<name>A0AA88V9D3_9ASTE</name>
<dbReference type="Proteomes" id="UP001188597">
    <property type="component" value="Unassembled WGS sequence"/>
</dbReference>
<gene>
    <name evidence="2" type="ORF">RJ639_018601</name>
</gene>